<organism evidence="2 3">
    <name type="scientific">Sanguibacter suaedae</name>
    <dbReference type="NCBI Taxonomy" id="2795737"/>
    <lineage>
        <taxon>Bacteria</taxon>
        <taxon>Bacillati</taxon>
        <taxon>Actinomycetota</taxon>
        <taxon>Actinomycetes</taxon>
        <taxon>Micrococcales</taxon>
        <taxon>Sanguibacteraceae</taxon>
        <taxon>Sanguibacter</taxon>
    </lineage>
</organism>
<dbReference type="InterPro" id="IPR050180">
    <property type="entry name" value="RNR_Ribonuclease"/>
</dbReference>
<dbReference type="EMBL" id="JAEINH010000010">
    <property type="protein sequence ID" value="MBI9115762.1"/>
    <property type="molecule type" value="Genomic_DNA"/>
</dbReference>
<dbReference type="InterPro" id="IPR001900">
    <property type="entry name" value="RNase_II/R"/>
</dbReference>
<dbReference type="PANTHER" id="PTHR23355">
    <property type="entry name" value="RIBONUCLEASE"/>
    <property type="match status" value="1"/>
</dbReference>
<dbReference type="Proteomes" id="UP000602087">
    <property type="component" value="Unassembled WGS sequence"/>
</dbReference>
<keyword evidence="3" id="KW-1185">Reference proteome</keyword>
<dbReference type="Pfam" id="PF00773">
    <property type="entry name" value="RNB"/>
    <property type="match status" value="1"/>
</dbReference>
<reference evidence="2" key="1">
    <citation type="submission" date="2020-12" db="EMBL/GenBank/DDBJ databases">
        <title>Sanguibacter suaedae sp. nov., isolated from Suaeda aralocaspica.</title>
        <authorList>
            <person name="Ma Q."/>
        </authorList>
    </citation>
    <scope>NUCLEOTIDE SEQUENCE</scope>
    <source>
        <strain evidence="2">YZGR15</strain>
    </source>
</reference>
<dbReference type="InterPro" id="IPR040596">
    <property type="entry name" value="RNase_II_C_S1"/>
</dbReference>
<dbReference type="SMART" id="SM00955">
    <property type="entry name" value="RNB"/>
    <property type="match status" value="1"/>
</dbReference>
<evidence type="ECO:0000313" key="3">
    <source>
        <dbReference type="Proteomes" id="UP000602087"/>
    </source>
</evidence>
<dbReference type="Pfam" id="PF18614">
    <property type="entry name" value="RNase_II_C_S1"/>
    <property type="match status" value="1"/>
</dbReference>
<dbReference type="GO" id="GO:0006402">
    <property type="term" value="P:mRNA catabolic process"/>
    <property type="evidence" value="ECO:0007669"/>
    <property type="project" value="TreeGrafter"/>
</dbReference>
<dbReference type="SUPFAM" id="SSF50249">
    <property type="entry name" value="Nucleic acid-binding proteins"/>
    <property type="match status" value="1"/>
</dbReference>
<feature type="domain" description="RNB" evidence="1">
    <location>
        <begin position="57"/>
        <end position="378"/>
    </location>
</feature>
<evidence type="ECO:0000313" key="2">
    <source>
        <dbReference type="EMBL" id="MBI9115762.1"/>
    </source>
</evidence>
<evidence type="ECO:0000259" key="1">
    <source>
        <dbReference type="SMART" id="SM00955"/>
    </source>
</evidence>
<protein>
    <submittedName>
        <fullName evidence="2">RNB domain-containing ribonuclease</fullName>
    </submittedName>
</protein>
<dbReference type="RefSeq" id="WP_198734330.1">
    <property type="nucleotide sequence ID" value="NZ_JAEINH010000010.1"/>
</dbReference>
<name>A0A934ICB5_9MICO</name>
<comment type="caution">
    <text evidence="2">The sequence shown here is derived from an EMBL/GenBank/DDBJ whole genome shotgun (WGS) entry which is preliminary data.</text>
</comment>
<sequence>MPTRRIRLDLPSTTLPERIRAAFARLREEMQVPLAFPPAVLADAERSAQRGAGGTHARDTLELPFVTIDPPGSMDLDQAVHVERRPDGAKGYVVHYAIADVAHFVAAGGAVDREAHARGATFYAPDGRTPLHPPVLSEGAASLLPGEERPAAVWSITLDGDGRIEETHVRRGMVRSRARLTYAQAQEALDAGGADGGLVLLREVGLLREAAERERGGVSLDVPEQEVTVHGDGTYGLELRSVLPVEGWNAQISLLTGIAAAGVMRAGGIGVLRTLPESDERDVARLRRTARALGIDWPEGETYGSLLDRLDSRVPQHSAFFHEATSLFRGAGYVTFVGDVPGGSAHAAIAAEYAHVTAPLRRLVDRYGTEICLTLCAGGSADDVPGWVTDAFDDLPSTMARTGQRASAFDRAAVDVVEAALLSSRVGETFVGVVVDVDKDPTSGQVMLADPAVRGRLRSAAGPLPLGEEVTVRLVGASVEDRRVELVLEGA</sequence>
<dbReference type="GO" id="GO:0000932">
    <property type="term" value="C:P-body"/>
    <property type="evidence" value="ECO:0007669"/>
    <property type="project" value="TreeGrafter"/>
</dbReference>
<dbReference type="AlphaFoldDB" id="A0A934ICB5"/>
<dbReference type="PANTHER" id="PTHR23355:SF42">
    <property type="entry name" value="RIBONUCLEASE II, CHLOROPLASTIC_MITOCHONDRIAL"/>
    <property type="match status" value="1"/>
</dbReference>
<proteinExistence type="predicted"/>
<dbReference type="InterPro" id="IPR012340">
    <property type="entry name" value="NA-bd_OB-fold"/>
</dbReference>
<gene>
    <name evidence="2" type="ORF">JAV76_12120</name>
</gene>
<dbReference type="GO" id="GO:0000175">
    <property type="term" value="F:3'-5'-RNA exonuclease activity"/>
    <property type="evidence" value="ECO:0007669"/>
    <property type="project" value="TreeGrafter"/>
</dbReference>
<accession>A0A934ICB5</accession>
<dbReference type="GO" id="GO:0003723">
    <property type="term" value="F:RNA binding"/>
    <property type="evidence" value="ECO:0007669"/>
    <property type="project" value="InterPro"/>
</dbReference>